<evidence type="ECO:0000313" key="3">
    <source>
        <dbReference type="Proteomes" id="UP000797356"/>
    </source>
</evidence>
<gene>
    <name evidence="2" type="ORF">COCNU_14G001530</name>
</gene>
<accession>A0A8K0IUH2</accession>
<dbReference type="InterPro" id="IPR051177">
    <property type="entry name" value="CIK-Related_Protein"/>
</dbReference>
<dbReference type="PANTHER" id="PTHR12984:SF6">
    <property type="entry name" value="SCY1-LIKE PROTEIN 2"/>
    <property type="match status" value="1"/>
</dbReference>
<dbReference type="EMBL" id="CM017885">
    <property type="protein sequence ID" value="KAG1367685.1"/>
    <property type="molecule type" value="Genomic_DNA"/>
</dbReference>
<evidence type="ECO:0000313" key="2">
    <source>
        <dbReference type="EMBL" id="KAG1367685.1"/>
    </source>
</evidence>
<dbReference type="Proteomes" id="UP000797356">
    <property type="component" value="Chromosome 14"/>
</dbReference>
<evidence type="ECO:0000256" key="1">
    <source>
        <dbReference type="SAM" id="MobiDB-lite"/>
    </source>
</evidence>
<reference evidence="2" key="1">
    <citation type="journal article" date="2017" name="Gigascience">
        <title>The genome draft of coconut (Cocos nucifera).</title>
        <authorList>
            <person name="Xiao Y."/>
            <person name="Xu P."/>
            <person name="Fan H."/>
            <person name="Baudouin L."/>
            <person name="Xia W."/>
            <person name="Bocs S."/>
            <person name="Xu J."/>
            <person name="Li Q."/>
            <person name="Guo A."/>
            <person name="Zhou L."/>
            <person name="Li J."/>
            <person name="Wu Y."/>
            <person name="Ma Z."/>
            <person name="Armero A."/>
            <person name="Issali A.E."/>
            <person name="Liu N."/>
            <person name="Peng M."/>
            <person name="Yang Y."/>
        </authorList>
    </citation>
    <scope>NUCLEOTIDE SEQUENCE</scope>
    <source>
        <tissue evidence="2">Spear leaf of Hainan Tall coconut</tissue>
    </source>
</reference>
<dbReference type="OrthoDB" id="79687at2759"/>
<feature type="region of interest" description="Disordered" evidence="1">
    <location>
        <begin position="83"/>
        <end position="106"/>
    </location>
</feature>
<dbReference type="PANTHER" id="PTHR12984">
    <property type="entry name" value="SCY1-RELATED S/T PROTEIN KINASE-LIKE"/>
    <property type="match status" value="1"/>
</dbReference>
<name>A0A8K0IUH2_COCNU</name>
<organism evidence="2 3">
    <name type="scientific">Cocos nucifera</name>
    <name type="common">Coconut palm</name>
    <dbReference type="NCBI Taxonomy" id="13894"/>
    <lineage>
        <taxon>Eukaryota</taxon>
        <taxon>Viridiplantae</taxon>
        <taxon>Streptophyta</taxon>
        <taxon>Embryophyta</taxon>
        <taxon>Tracheophyta</taxon>
        <taxon>Spermatophyta</taxon>
        <taxon>Magnoliopsida</taxon>
        <taxon>Liliopsida</taxon>
        <taxon>Arecaceae</taxon>
        <taxon>Arecoideae</taxon>
        <taxon>Cocoseae</taxon>
        <taxon>Attaleinae</taxon>
        <taxon>Cocos</taxon>
    </lineage>
</organism>
<dbReference type="AlphaFoldDB" id="A0A8K0IUH2"/>
<comment type="caution">
    <text evidence="2">The sequence shown here is derived from an EMBL/GenBank/DDBJ whole genome shotgun (WGS) entry which is preliminary data.</text>
</comment>
<sequence length="217" mass="24196">MALNMKTLTQALAKTAAVIEKKVQTTVQEVTRPRSLQDCGLLESVSSGGPTTAWRLTALALRPFDPVPARVRLGSRQARLCRGPRPCRPFQGGGGRLPRSPSRRRRPLVRLRHPGVVHVVQALDESKTAVAMVTEPLLASVANALGNYDNIPKIPKELKGMEHFPRPPVSLSQDVITYVDLSCRSWDLHFNWCLDRSDILRCLLSIVFSRCGYWDLH</sequence>
<reference evidence="2" key="2">
    <citation type="submission" date="2019-07" db="EMBL/GenBank/DDBJ databases">
        <authorList>
            <person name="Yang Y."/>
            <person name="Bocs S."/>
            <person name="Baudouin L."/>
        </authorList>
    </citation>
    <scope>NUCLEOTIDE SEQUENCE</scope>
    <source>
        <tissue evidence="2">Spear leaf of Hainan Tall coconut</tissue>
    </source>
</reference>
<protein>
    <submittedName>
        <fullName evidence="2">Putative Scy1-like protein 2</fullName>
    </submittedName>
</protein>
<keyword evidence="3" id="KW-1185">Reference proteome</keyword>
<proteinExistence type="predicted"/>